<comment type="caution">
    <text evidence="1">The sequence shown here is derived from an EMBL/GenBank/DDBJ whole genome shotgun (WGS) entry which is preliminary data.</text>
</comment>
<organism evidence="1 2">
    <name type="scientific">Cichlidogyrus casuarinus</name>
    <dbReference type="NCBI Taxonomy" id="1844966"/>
    <lineage>
        <taxon>Eukaryota</taxon>
        <taxon>Metazoa</taxon>
        <taxon>Spiralia</taxon>
        <taxon>Lophotrochozoa</taxon>
        <taxon>Platyhelminthes</taxon>
        <taxon>Monogenea</taxon>
        <taxon>Monopisthocotylea</taxon>
        <taxon>Dactylogyridea</taxon>
        <taxon>Ancyrocephalidae</taxon>
        <taxon>Cichlidogyrus</taxon>
    </lineage>
</organism>
<dbReference type="Proteomes" id="UP001626550">
    <property type="component" value="Unassembled WGS sequence"/>
</dbReference>
<evidence type="ECO:0000313" key="2">
    <source>
        <dbReference type="Proteomes" id="UP001626550"/>
    </source>
</evidence>
<accession>A0ABD2Q4J3</accession>
<proteinExistence type="predicted"/>
<sequence>MLHPESLLGDSLPDSELDPLGIRRDRSALRCICGEVFVPTDVHIVSCSSQNELKNSARSGSCGRPEYTLNKSNLGVSYSN</sequence>
<reference evidence="1 2" key="1">
    <citation type="submission" date="2024-11" db="EMBL/GenBank/DDBJ databases">
        <title>Adaptive evolution of stress response genes in parasites aligns with host niche diversity.</title>
        <authorList>
            <person name="Hahn C."/>
            <person name="Resl P."/>
        </authorList>
    </citation>
    <scope>NUCLEOTIDE SEQUENCE [LARGE SCALE GENOMIC DNA]</scope>
    <source>
        <strain evidence="1">EGGRZ-B1_66</strain>
        <tissue evidence="1">Body</tissue>
    </source>
</reference>
<dbReference type="EMBL" id="JBJKFK010000970">
    <property type="protein sequence ID" value="KAL3314528.1"/>
    <property type="molecule type" value="Genomic_DNA"/>
</dbReference>
<dbReference type="AlphaFoldDB" id="A0ABD2Q4J3"/>
<evidence type="ECO:0008006" key="3">
    <source>
        <dbReference type="Google" id="ProtNLM"/>
    </source>
</evidence>
<gene>
    <name evidence="1" type="ORF">Ciccas_006850</name>
</gene>
<keyword evidence="2" id="KW-1185">Reference proteome</keyword>
<evidence type="ECO:0000313" key="1">
    <source>
        <dbReference type="EMBL" id="KAL3314528.1"/>
    </source>
</evidence>
<name>A0ABD2Q4J3_9PLAT</name>
<protein>
    <recommendedName>
        <fullName evidence="3">Recombination activating protein 1</fullName>
    </recommendedName>
</protein>